<keyword evidence="3" id="KW-1185">Reference proteome</keyword>
<dbReference type="SUPFAM" id="SSF101152">
    <property type="entry name" value="Mob1/phocein"/>
    <property type="match status" value="1"/>
</dbReference>
<evidence type="ECO:0000313" key="3">
    <source>
        <dbReference type="Proteomes" id="UP001433268"/>
    </source>
</evidence>
<dbReference type="SMART" id="SM01388">
    <property type="entry name" value="Mob1_phocein"/>
    <property type="match status" value="1"/>
</dbReference>
<name>A0ABR1X3S9_9PEZI</name>
<dbReference type="Proteomes" id="UP001433268">
    <property type="component" value="Unassembled WGS sequence"/>
</dbReference>
<feature type="compositionally biased region" description="Low complexity" evidence="1">
    <location>
        <begin position="25"/>
        <end position="55"/>
    </location>
</feature>
<evidence type="ECO:0008006" key="4">
    <source>
        <dbReference type="Google" id="ProtNLM"/>
    </source>
</evidence>
<feature type="non-terminal residue" evidence="2">
    <location>
        <position position="1"/>
    </location>
</feature>
<evidence type="ECO:0000256" key="1">
    <source>
        <dbReference type="SAM" id="MobiDB-lite"/>
    </source>
</evidence>
<feature type="region of interest" description="Disordered" evidence="1">
    <location>
        <begin position="1"/>
        <end position="82"/>
    </location>
</feature>
<dbReference type="EMBL" id="JAQQWN010000004">
    <property type="protein sequence ID" value="KAK8090072.1"/>
    <property type="molecule type" value="Genomic_DNA"/>
</dbReference>
<proteinExistence type="predicted"/>
<dbReference type="PANTHER" id="PTHR22599">
    <property type="entry name" value="MPS ONE BINDER KINASE ACTIVATOR-LIKE MOB"/>
    <property type="match status" value="1"/>
</dbReference>
<feature type="compositionally biased region" description="Polar residues" evidence="1">
    <location>
        <begin position="14"/>
        <end position="24"/>
    </location>
</feature>
<accession>A0ABR1X3S9</accession>
<evidence type="ECO:0000313" key="2">
    <source>
        <dbReference type="EMBL" id="KAK8090072.1"/>
    </source>
</evidence>
<organism evidence="2 3">
    <name type="scientific">Apiospora hydei</name>
    <dbReference type="NCBI Taxonomy" id="1337664"/>
    <lineage>
        <taxon>Eukaryota</taxon>
        <taxon>Fungi</taxon>
        <taxon>Dikarya</taxon>
        <taxon>Ascomycota</taxon>
        <taxon>Pezizomycotina</taxon>
        <taxon>Sordariomycetes</taxon>
        <taxon>Xylariomycetidae</taxon>
        <taxon>Amphisphaeriales</taxon>
        <taxon>Apiosporaceae</taxon>
        <taxon>Apiospora</taxon>
    </lineage>
</organism>
<comment type="caution">
    <text evidence="2">The sequence shown here is derived from an EMBL/GenBank/DDBJ whole genome shotgun (WGS) entry which is preliminary data.</text>
</comment>
<dbReference type="InterPro" id="IPR005301">
    <property type="entry name" value="MOB_kinase_act_fam"/>
</dbReference>
<dbReference type="RefSeq" id="XP_066672966.1">
    <property type="nucleotide sequence ID" value="XM_066809348.1"/>
</dbReference>
<dbReference type="Pfam" id="PF03637">
    <property type="entry name" value="Mob1_phocein"/>
    <property type="match status" value="2"/>
</dbReference>
<sequence>QRPSHHTDILASVTPASGGTSKAPSGSGQKSSVSSNSGQPISPVTTPQSSQSSTSLAPKIPPLQSSPSLAMGMDDSTVGSNGAGGDDVLSAYHLPRPLPLWLNPGYAKHIVKGNFMTLSARPKTVDQGEWIAHQVVEHYRNLWNFVRVIHEKEEDGNTICNAKTCPRMSAGANHSFTWLNKEREPVELPAYEYITLMQRWISGKIDDTNIFPTDVSGVSFAHNPSITTTPLSQLTNPGERDWVGKRSGFPENFVDVCQTIFRQMFRVYAHLYWAHFIDPFYHLNLEKQLNSCFSHFVLTACALDMLKPQELEPMQPMIDLWAANGTFPAGSKAYEYANHRAGDRLMQLGNAS</sequence>
<dbReference type="Gene3D" id="1.20.140.30">
    <property type="entry name" value="MOB kinase activator"/>
    <property type="match status" value="1"/>
</dbReference>
<dbReference type="GeneID" id="92042408"/>
<gene>
    <name evidence="2" type="ORF">PG997_005033</name>
</gene>
<reference evidence="2 3" key="1">
    <citation type="submission" date="2023-01" db="EMBL/GenBank/DDBJ databases">
        <title>Analysis of 21 Apiospora genomes using comparative genomics revels a genus with tremendous synthesis potential of carbohydrate active enzymes and secondary metabolites.</title>
        <authorList>
            <person name="Sorensen T."/>
        </authorList>
    </citation>
    <scope>NUCLEOTIDE SEQUENCE [LARGE SCALE GENOMIC DNA]</scope>
    <source>
        <strain evidence="2 3">CBS 114990</strain>
    </source>
</reference>
<dbReference type="InterPro" id="IPR036703">
    <property type="entry name" value="MOB_kinase_act_sf"/>
</dbReference>
<protein>
    <recommendedName>
        <fullName evidence="4">Mob1/phocein</fullName>
    </recommendedName>
</protein>